<keyword evidence="4 6" id="KW-0472">Membrane</keyword>
<keyword evidence="3 6" id="KW-1133">Transmembrane helix</keyword>
<keyword evidence="2 6" id="KW-0812">Transmembrane</keyword>
<protein>
    <recommendedName>
        <fullName evidence="9">Major facilitator superfamily (MFS) profile domain-containing protein</fullName>
    </recommendedName>
</protein>
<feature type="transmembrane region" description="Helical" evidence="6">
    <location>
        <begin position="581"/>
        <end position="604"/>
    </location>
</feature>
<feature type="transmembrane region" description="Helical" evidence="6">
    <location>
        <begin position="392"/>
        <end position="418"/>
    </location>
</feature>
<feature type="transmembrane region" description="Helical" evidence="6">
    <location>
        <begin position="180"/>
        <end position="203"/>
    </location>
</feature>
<evidence type="ECO:0000256" key="6">
    <source>
        <dbReference type="SAM" id="Phobius"/>
    </source>
</evidence>
<feature type="compositionally biased region" description="Low complexity" evidence="5">
    <location>
        <begin position="12"/>
        <end position="25"/>
    </location>
</feature>
<comment type="subcellular location">
    <subcellularLocation>
        <location evidence="1">Membrane</location>
        <topology evidence="1">Multi-pass membrane protein</topology>
    </subcellularLocation>
</comment>
<dbReference type="Proteomes" id="UP000044602">
    <property type="component" value="Unassembled WGS sequence"/>
</dbReference>
<dbReference type="InterPro" id="IPR036259">
    <property type="entry name" value="MFS_trans_sf"/>
</dbReference>
<sequence length="676" mass="73898">MESPTSPKPTMSTESESSDTASEAEPLPSRPAASYVRPPMRPSTTPSEEISGSVFLISESGELLKLPIPSNSPRDPLAWTVKTRIAALISVCLFSMTATVTLNLPTGMQIGLALEFPDETLKPLGARSLRSVMTFSAGMGYIIATPLSTAIGRRPVVLIASATVTLMTLWAAMAGNFYQLMAATSIQGISGGATYAVAILIIVDATFIHERPYAFAVFWAFGTFFVNCLHMALPFFLKPSVLWRPVYLAWCGGLLAVFIISYCFIPETYFIRPAVALNGRVLVQSSTEKVRIYDSWEAVPCGPDCPHNHDETPGPSDWALRRKIERAPGTQWESGLVVYAQMLLCMCNPLLVWVSLLSATILSGVIFTTLMLEEHFEHNLPRDEVRMSGVYRGAAAIIGSLLAIPASGPLISLSIRYFTLRNGGTRHAEVYLPGFVLPVLSSALCQVLLAMGSSSGGSAVLYYVSYGLCMFSYVSGEVAVVLWIIEAFPPWASASLAVQYFVRDMVAFGIGINLMAWVKKEVSVQSSLVILALVLVIGALAVPIVFWGKTVRQYIHGKWSESTKGAIRPRTNDESPLLSEYLLGILCAIFFLALLTLALEAFTYYRSYTPLPESLFTFQVALMKTATILFSIVIVYECVLERLNDGPEAQQKNAHRFIEYVIWIRQTLAAMSAGVD</sequence>
<accession>A0A0G4LIG2</accession>
<feature type="transmembrane region" description="Helical" evidence="6">
    <location>
        <begin position="524"/>
        <end position="548"/>
    </location>
</feature>
<feature type="transmembrane region" description="Helical" evidence="6">
    <location>
        <begin position="463"/>
        <end position="485"/>
    </location>
</feature>
<dbReference type="PANTHER" id="PTHR23502">
    <property type="entry name" value="MAJOR FACILITATOR SUPERFAMILY"/>
    <property type="match status" value="1"/>
</dbReference>
<feature type="compositionally biased region" description="Polar residues" evidence="5">
    <location>
        <begin position="1"/>
        <end position="11"/>
    </location>
</feature>
<evidence type="ECO:0000313" key="7">
    <source>
        <dbReference type="EMBL" id="CRK21806.1"/>
    </source>
</evidence>
<feature type="transmembrane region" description="Helical" evidence="6">
    <location>
        <begin position="430"/>
        <end position="451"/>
    </location>
</feature>
<dbReference type="EMBL" id="CVQH01013224">
    <property type="protein sequence ID" value="CRK21806.1"/>
    <property type="molecule type" value="Genomic_DNA"/>
</dbReference>
<dbReference type="Pfam" id="PF07690">
    <property type="entry name" value="MFS_1"/>
    <property type="match status" value="1"/>
</dbReference>
<name>A0A0G4LIG2_VERLO</name>
<dbReference type="SUPFAM" id="SSF103473">
    <property type="entry name" value="MFS general substrate transporter"/>
    <property type="match status" value="1"/>
</dbReference>
<dbReference type="STRING" id="100787.A0A0G4LIG2"/>
<proteinExistence type="predicted"/>
<evidence type="ECO:0000313" key="8">
    <source>
        <dbReference type="Proteomes" id="UP000044602"/>
    </source>
</evidence>
<dbReference type="PANTHER" id="PTHR23502:SF47">
    <property type="entry name" value="MAJOR FACILITATOR SUPERFAMILY (MFS) PROFILE DOMAIN-CONTAINING PROTEIN-RELATED"/>
    <property type="match status" value="1"/>
</dbReference>
<keyword evidence="8" id="KW-1185">Reference proteome</keyword>
<feature type="region of interest" description="Disordered" evidence="5">
    <location>
        <begin position="1"/>
        <end position="50"/>
    </location>
</feature>
<reference evidence="7 8" key="1">
    <citation type="submission" date="2015-05" db="EMBL/GenBank/DDBJ databases">
        <authorList>
            <person name="Wang D.B."/>
            <person name="Wang M."/>
        </authorList>
    </citation>
    <scope>NUCLEOTIDE SEQUENCE [LARGE SCALE GENOMIC DNA]</scope>
    <source>
        <strain evidence="7">VL1</strain>
    </source>
</reference>
<evidence type="ECO:0000256" key="1">
    <source>
        <dbReference type="ARBA" id="ARBA00004141"/>
    </source>
</evidence>
<feature type="transmembrane region" description="Helical" evidence="6">
    <location>
        <begin position="247"/>
        <end position="265"/>
    </location>
</feature>
<dbReference type="AlphaFoldDB" id="A0A0G4LIG2"/>
<evidence type="ECO:0000256" key="4">
    <source>
        <dbReference type="ARBA" id="ARBA00023136"/>
    </source>
</evidence>
<feature type="transmembrane region" description="Helical" evidence="6">
    <location>
        <begin position="215"/>
        <end position="235"/>
    </location>
</feature>
<evidence type="ECO:0000256" key="5">
    <source>
        <dbReference type="SAM" id="MobiDB-lite"/>
    </source>
</evidence>
<dbReference type="InterPro" id="IPR011701">
    <property type="entry name" value="MFS"/>
</dbReference>
<dbReference type="GO" id="GO:0022857">
    <property type="term" value="F:transmembrane transporter activity"/>
    <property type="evidence" value="ECO:0007669"/>
    <property type="project" value="InterPro"/>
</dbReference>
<feature type="transmembrane region" description="Helical" evidence="6">
    <location>
        <begin position="616"/>
        <end position="636"/>
    </location>
</feature>
<feature type="transmembrane region" description="Helical" evidence="6">
    <location>
        <begin position="497"/>
        <end position="518"/>
    </location>
</feature>
<dbReference type="Gene3D" id="1.20.1250.20">
    <property type="entry name" value="MFS general substrate transporter like domains"/>
    <property type="match status" value="1"/>
</dbReference>
<organism evidence="7 8">
    <name type="scientific">Verticillium longisporum</name>
    <name type="common">Verticillium dahliae var. longisporum</name>
    <dbReference type="NCBI Taxonomy" id="100787"/>
    <lineage>
        <taxon>Eukaryota</taxon>
        <taxon>Fungi</taxon>
        <taxon>Dikarya</taxon>
        <taxon>Ascomycota</taxon>
        <taxon>Pezizomycotina</taxon>
        <taxon>Sordariomycetes</taxon>
        <taxon>Hypocreomycetidae</taxon>
        <taxon>Glomerellales</taxon>
        <taxon>Plectosphaerellaceae</taxon>
        <taxon>Verticillium</taxon>
    </lineage>
</organism>
<feature type="transmembrane region" description="Helical" evidence="6">
    <location>
        <begin position="156"/>
        <end position="174"/>
    </location>
</feature>
<feature type="transmembrane region" description="Helical" evidence="6">
    <location>
        <begin position="85"/>
        <end position="104"/>
    </location>
</feature>
<feature type="transmembrane region" description="Helical" evidence="6">
    <location>
        <begin position="350"/>
        <end position="372"/>
    </location>
</feature>
<evidence type="ECO:0008006" key="9">
    <source>
        <dbReference type="Google" id="ProtNLM"/>
    </source>
</evidence>
<feature type="transmembrane region" description="Helical" evidence="6">
    <location>
        <begin position="124"/>
        <end position="144"/>
    </location>
</feature>
<evidence type="ECO:0000256" key="2">
    <source>
        <dbReference type="ARBA" id="ARBA00022692"/>
    </source>
</evidence>
<gene>
    <name evidence="7" type="ORF">BN1708_013230</name>
</gene>
<evidence type="ECO:0000256" key="3">
    <source>
        <dbReference type="ARBA" id="ARBA00022989"/>
    </source>
</evidence>
<dbReference type="GO" id="GO:0005886">
    <property type="term" value="C:plasma membrane"/>
    <property type="evidence" value="ECO:0007669"/>
    <property type="project" value="TreeGrafter"/>
</dbReference>